<sequence length="193" mass="22818">MQKPSPIPDDRLDNDDWAVITLYYEMLAPLKRATKELQGHASQNRFGAIWQVIPIYEELLARFEQLRQQYPVNEALLQQSERQKHREKHRQSELTFNSSIGNASQHVETQSSVASKQTTFERHFSTNIRAGWQKLENYYTMLDDSPVYVAVIVLHPHMKWRWLEKSWITHPEWIDAAKLKFTKLTQRYQHVGG</sequence>
<comment type="caution">
    <text evidence="1">The sequence shown here is derived from an EMBL/GenBank/DDBJ whole genome shotgun (WGS) entry which is preliminary data.</text>
</comment>
<dbReference type="Proteomes" id="UP001175353">
    <property type="component" value="Unassembled WGS sequence"/>
</dbReference>
<gene>
    <name evidence="1" type="ORF">LTR91_026990</name>
</gene>
<protein>
    <submittedName>
        <fullName evidence="1">Uncharacterized protein</fullName>
    </submittedName>
</protein>
<keyword evidence="2" id="KW-1185">Reference proteome</keyword>
<name>A0AAN6GX43_9PEZI</name>
<organism evidence="1 2">
    <name type="scientific">Friedmanniomyces endolithicus</name>
    <dbReference type="NCBI Taxonomy" id="329885"/>
    <lineage>
        <taxon>Eukaryota</taxon>
        <taxon>Fungi</taxon>
        <taxon>Dikarya</taxon>
        <taxon>Ascomycota</taxon>
        <taxon>Pezizomycotina</taxon>
        <taxon>Dothideomycetes</taxon>
        <taxon>Dothideomycetidae</taxon>
        <taxon>Mycosphaerellales</taxon>
        <taxon>Teratosphaeriaceae</taxon>
        <taxon>Friedmanniomyces</taxon>
    </lineage>
</organism>
<dbReference type="AlphaFoldDB" id="A0AAN6GX43"/>
<proteinExistence type="predicted"/>
<evidence type="ECO:0000313" key="2">
    <source>
        <dbReference type="Proteomes" id="UP001175353"/>
    </source>
</evidence>
<evidence type="ECO:0000313" key="1">
    <source>
        <dbReference type="EMBL" id="KAK0948763.1"/>
    </source>
</evidence>
<feature type="non-terminal residue" evidence="1">
    <location>
        <position position="193"/>
    </location>
</feature>
<dbReference type="EMBL" id="JAUJLE010001807">
    <property type="protein sequence ID" value="KAK0948763.1"/>
    <property type="molecule type" value="Genomic_DNA"/>
</dbReference>
<accession>A0AAN6GX43</accession>
<reference evidence="1" key="1">
    <citation type="submission" date="2023-06" db="EMBL/GenBank/DDBJ databases">
        <title>Black Yeasts Isolated from many extreme environments.</title>
        <authorList>
            <person name="Coleine C."/>
            <person name="Stajich J.E."/>
            <person name="Selbmann L."/>
        </authorList>
    </citation>
    <scope>NUCLEOTIDE SEQUENCE</scope>
    <source>
        <strain evidence="1">CCFEE 5200</strain>
    </source>
</reference>